<evidence type="ECO:0000313" key="3">
    <source>
        <dbReference type="EMBL" id="ROO88610.1"/>
    </source>
</evidence>
<dbReference type="Gene3D" id="1.10.10.2840">
    <property type="entry name" value="PucR C-terminal helix-turn-helix domain"/>
    <property type="match status" value="1"/>
</dbReference>
<proteinExistence type="predicted"/>
<dbReference type="RefSeq" id="WP_123667828.1">
    <property type="nucleotide sequence ID" value="NZ_RJKE01000001.1"/>
</dbReference>
<protein>
    <submittedName>
        <fullName evidence="3">Purine catabolism regulator</fullName>
    </submittedName>
</protein>
<evidence type="ECO:0000259" key="2">
    <source>
        <dbReference type="Pfam" id="PF13556"/>
    </source>
</evidence>
<dbReference type="Pfam" id="PF13556">
    <property type="entry name" value="HTH_30"/>
    <property type="match status" value="1"/>
</dbReference>
<feature type="domain" description="Purine catabolism PurC-like" evidence="1">
    <location>
        <begin position="12"/>
        <end position="119"/>
    </location>
</feature>
<feature type="domain" description="PucR C-terminal helix-turn-helix" evidence="2">
    <location>
        <begin position="425"/>
        <end position="482"/>
    </location>
</feature>
<sequence>MVPLRLFVDRFGLRVLGGADPADRRVSWVHVSELADPVPFLSGGELLLTAGIDFRPQDSAAYVARLSSAGVIAVGFGLTPVFDEVPASLIAACEEARMTLLEIPPEVPFAALSQAHHAELVRGETLALRRLSDGQGVLIRAAGGPGPLRAVVDRLAELLEGWVLVVDHNRDRTWAAGPVRADRRVSEALNRACASRTPLSAALNAADQQVEIQRLIGPSPSGYAMAVARAAPFTVADRGLIAVAASALSLLFTAPAEIASSDTLGAAAVAGLLRPPSWEAVLAAPFDLPEDTTWRVVRSLPSGLPGPPGAVAHTLAEVLATPYVVPDGDAFTALVPGDRPPADQARALDEAGIFAGISRPHRAEDLAEAREQAEAALNGSRIKGAAVVAEDPAEGLLGLLEPAEAARHTAGLLAPLDAARDAPVLLGTLRAWLAQHGNWDRTAAELGVHRNTVRHRIRQTARLLDLDLADPDVRMELWFALRWRARGG</sequence>
<dbReference type="EMBL" id="RJKE01000001">
    <property type="protein sequence ID" value="ROO88610.1"/>
    <property type="molecule type" value="Genomic_DNA"/>
</dbReference>
<evidence type="ECO:0000313" key="4">
    <source>
        <dbReference type="Proteomes" id="UP000272400"/>
    </source>
</evidence>
<accession>A0A3N1D536</accession>
<organism evidence="3 4">
    <name type="scientific">Actinocorallia herbida</name>
    <dbReference type="NCBI Taxonomy" id="58109"/>
    <lineage>
        <taxon>Bacteria</taxon>
        <taxon>Bacillati</taxon>
        <taxon>Actinomycetota</taxon>
        <taxon>Actinomycetes</taxon>
        <taxon>Streptosporangiales</taxon>
        <taxon>Thermomonosporaceae</taxon>
        <taxon>Actinocorallia</taxon>
    </lineage>
</organism>
<dbReference type="InterPro" id="IPR012914">
    <property type="entry name" value="PucR_dom"/>
</dbReference>
<dbReference type="Pfam" id="PF07905">
    <property type="entry name" value="PucR"/>
    <property type="match status" value="1"/>
</dbReference>
<dbReference type="Proteomes" id="UP000272400">
    <property type="component" value="Unassembled WGS sequence"/>
</dbReference>
<dbReference type="InterPro" id="IPR042070">
    <property type="entry name" value="PucR_C-HTH_sf"/>
</dbReference>
<evidence type="ECO:0000259" key="1">
    <source>
        <dbReference type="Pfam" id="PF07905"/>
    </source>
</evidence>
<dbReference type="PANTHER" id="PTHR33744:SF1">
    <property type="entry name" value="DNA-BINDING TRANSCRIPTIONAL ACTIVATOR ADER"/>
    <property type="match status" value="1"/>
</dbReference>
<dbReference type="OrthoDB" id="3170447at2"/>
<dbReference type="AlphaFoldDB" id="A0A3N1D536"/>
<dbReference type="PANTHER" id="PTHR33744">
    <property type="entry name" value="CARBOHYDRATE DIACID REGULATOR"/>
    <property type="match status" value="1"/>
</dbReference>
<reference evidence="3 4" key="1">
    <citation type="submission" date="2018-11" db="EMBL/GenBank/DDBJ databases">
        <title>Sequencing the genomes of 1000 actinobacteria strains.</title>
        <authorList>
            <person name="Klenk H.-P."/>
        </authorList>
    </citation>
    <scope>NUCLEOTIDE SEQUENCE [LARGE SCALE GENOMIC DNA]</scope>
    <source>
        <strain evidence="3 4">DSM 44254</strain>
    </source>
</reference>
<name>A0A3N1D536_9ACTN</name>
<dbReference type="InterPro" id="IPR025736">
    <property type="entry name" value="PucR_C-HTH_dom"/>
</dbReference>
<gene>
    <name evidence="3" type="ORF">EDD29_6284</name>
</gene>
<dbReference type="InterPro" id="IPR051448">
    <property type="entry name" value="CdaR-like_regulators"/>
</dbReference>
<keyword evidence="4" id="KW-1185">Reference proteome</keyword>
<comment type="caution">
    <text evidence="3">The sequence shown here is derived from an EMBL/GenBank/DDBJ whole genome shotgun (WGS) entry which is preliminary data.</text>
</comment>